<organism evidence="1 2">
    <name type="scientific">Rhizopogon vesiculosus</name>
    <dbReference type="NCBI Taxonomy" id="180088"/>
    <lineage>
        <taxon>Eukaryota</taxon>
        <taxon>Fungi</taxon>
        <taxon>Dikarya</taxon>
        <taxon>Basidiomycota</taxon>
        <taxon>Agaricomycotina</taxon>
        <taxon>Agaricomycetes</taxon>
        <taxon>Agaricomycetidae</taxon>
        <taxon>Boletales</taxon>
        <taxon>Suillineae</taxon>
        <taxon>Rhizopogonaceae</taxon>
        <taxon>Rhizopogon</taxon>
    </lineage>
</organism>
<reference evidence="1 2" key="1">
    <citation type="submission" date="2016-03" db="EMBL/GenBank/DDBJ databases">
        <title>Comparative genomics of the ectomycorrhizal sister species Rhizopogon vinicolor and Rhizopogon vesiculosus (Basidiomycota: Boletales) reveals a divergence of the mating type B locus.</title>
        <authorList>
            <person name="Mujic A.B."/>
            <person name="Kuo A."/>
            <person name="Tritt A."/>
            <person name="Lipzen A."/>
            <person name="Chen C."/>
            <person name="Johnson J."/>
            <person name="Sharma A."/>
            <person name="Barry K."/>
            <person name="Grigoriev I.V."/>
            <person name="Spatafora J.W."/>
        </authorList>
    </citation>
    <scope>NUCLEOTIDE SEQUENCE [LARGE SCALE GENOMIC DNA]</scope>
    <source>
        <strain evidence="1 2">AM-OR11-056</strain>
    </source>
</reference>
<name>A0A1J8QKS3_9AGAM</name>
<dbReference type="Proteomes" id="UP000183567">
    <property type="component" value="Unassembled WGS sequence"/>
</dbReference>
<dbReference type="AlphaFoldDB" id="A0A1J8QKS3"/>
<comment type="caution">
    <text evidence="1">The sequence shown here is derived from an EMBL/GenBank/DDBJ whole genome shotgun (WGS) entry which is preliminary data.</text>
</comment>
<accession>A0A1J8QKS3</accession>
<evidence type="ECO:0000313" key="1">
    <source>
        <dbReference type="EMBL" id="OJA10018.1"/>
    </source>
</evidence>
<evidence type="ECO:0000313" key="2">
    <source>
        <dbReference type="Proteomes" id="UP000183567"/>
    </source>
</evidence>
<sequence length="101" mass="10918">MPLDATLLANAMDTGDCRVSHDSQVTQDMRKIRHVSSADSAPDNGKGLAVIGTKSASILTTLFYKAFINIWSDAVTDSIMEYWLSFVIMRAQAGASYGRGS</sequence>
<dbReference type="EMBL" id="LVVM01005657">
    <property type="protein sequence ID" value="OJA10018.1"/>
    <property type="molecule type" value="Genomic_DNA"/>
</dbReference>
<protein>
    <submittedName>
        <fullName evidence="1">Uncharacterized protein</fullName>
    </submittedName>
</protein>
<gene>
    <name evidence="1" type="ORF">AZE42_10190</name>
</gene>
<keyword evidence="2" id="KW-1185">Reference proteome</keyword>
<proteinExistence type="predicted"/>